<dbReference type="NCBIfam" id="NF000986">
    <property type="entry name" value="PRK00103.1-4"/>
    <property type="match status" value="1"/>
</dbReference>
<dbReference type="HAMAP" id="MF_00658">
    <property type="entry name" value="23SrRNA_methyltr_H"/>
    <property type="match status" value="1"/>
</dbReference>
<dbReference type="PANTHER" id="PTHR33603">
    <property type="entry name" value="METHYLTRANSFERASE"/>
    <property type="match status" value="1"/>
</dbReference>
<dbReference type="PIRSF" id="PIRSF004505">
    <property type="entry name" value="MT_bac"/>
    <property type="match status" value="1"/>
</dbReference>
<keyword evidence="3 5" id="KW-0949">S-adenosyl-L-methionine</keyword>
<evidence type="ECO:0000256" key="5">
    <source>
        <dbReference type="HAMAP-Rule" id="MF_00658"/>
    </source>
</evidence>
<evidence type="ECO:0000313" key="7">
    <source>
        <dbReference type="Proteomes" id="UP000190896"/>
    </source>
</evidence>
<comment type="catalytic activity">
    <reaction evidence="5">
        <text>pseudouridine(1915) in 23S rRNA + S-adenosyl-L-methionine = N(3)-methylpseudouridine(1915) in 23S rRNA + S-adenosyl-L-homocysteine + H(+)</text>
        <dbReference type="Rhea" id="RHEA:42752"/>
        <dbReference type="Rhea" id="RHEA-COMP:10221"/>
        <dbReference type="Rhea" id="RHEA-COMP:10222"/>
        <dbReference type="ChEBI" id="CHEBI:15378"/>
        <dbReference type="ChEBI" id="CHEBI:57856"/>
        <dbReference type="ChEBI" id="CHEBI:59789"/>
        <dbReference type="ChEBI" id="CHEBI:65314"/>
        <dbReference type="ChEBI" id="CHEBI:74486"/>
        <dbReference type="EC" id="2.1.1.177"/>
    </reaction>
</comment>
<evidence type="ECO:0000256" key="1">
    <source>
        <dbReference type="ARBA" id="ARBA00022603"/>
    </source>
</evidence>
<proteinExistence type="inferred from homology"/>
<keyword evidence="7" id="KW-1185">Reference proteome</keyword>
<dbReference type="Proteomes" id="UP000190896">
    <property type="component" value="Unassembled WGS sequence"/>
</dbReference>
<keyword evidence="5" id="KW-0963">Cytoplasm</keyword>
<comment type="subunit">
    <text evidence="5">Homodimer.</text>
</comment>
<reference evidence="6 7" key="1">
    <citation type="submission" date="2016-11" db="EMBL/GenBank/DDBJ databases">
        <title>Mixed transmission modes and dynamic genome evolution in an obligate animal-bacterial symbiosis.</title>
        <authorList>
            <person name="Russell S.L."/>
            <person name="Corbett-Detig R.B."/>
            <person name="Cavanaugh C.M."/>
        </authorList>
    </citation>
    <scope>NUCLEOTIDE SEQUENCE [LARGE SCALE GENOMIC DNA]</scope>
    <source>
        <strain evidence="6">Se-Cadez</strain>
    </source>
</reference>
<comment type="subcellular location">
    <subcellularLocation>
        <location evidence="5">Cytoplasm</location>
    </subcellularLocation>
</comment>
<dbReference type="NCBIfam" id="TIGR00246">
    <property type="entry name" value="tRNA_RlmH_YbeA"/>
    <property type="match status" value="1"/>
</dbReference>
<dbReference type="InterPro" id="IPR003742">
    <property type="entry name" value="RlmH-like"/>
</dbReference>
<protein>
    <recommendedName>
        <fullName evidence="5">Ribosomal RNA large subunit methyltransferase H</fullName>
        <ecNumber evidence="5">2.1.1.177</ecNumber>
    </recommendedName>
    <alternativeName>
        <fullName evidence="5">23S rRNA (pseudouridine1915-N3)-methyltransferase</fullName>
    </alternativeName>
    <alternativeName>
        <fullName evidence="5">23S rRNA m3Psi1915 methyltransferase</fullName>
    </alternativeName>
    <alternativeName>
        <fullName evidence="5">rRNA (pseudouridine-N3-)-methyltransferase RlmH</fullName>
    </alternativeName>
</protein>
<keyword evidence="5" id="KW-0698">rRNA processing</keyword>
<gene>
    <name evidence="5" type="primary">rlmH</name>
    <name evidence="6" type="ORF">BOW51_07400</name>
</gene>
<sequence>MNIHLISVGNKMPRWVQEGYQEYAKRLPSECALKLVEITPGHRGKSADISRTIRDEGERMLKAIPGNCQVIALDVKGKSWSTEQLSGQLDEWMNQGRDLALLVGGPEGLAEACLHRADGRWSLSPLTMPHPLVRVVAAEQLYRAWSILRNHPYHRA</sequence>
<feature type="binding site" evidence="5">
    <location>
        <position position="104"/>
    </location>
    <ligand>
        <name>S-adenosyl-L-methionine</name>
        <dbReference type="ChEBI" id="CHEBI:59789"/>
    </ligand>
</feature>
<dbReference type="GO" id="GO:0005737">
    <property type="term" value="C:cytoplasm"/>
    <property type="evidence" value="ECO:0007669"/>
    <property type="project" value="UniProtKB-SubCell"/>
</dbReference>
<dbReference type="EC" id="2.1.1.177" evidence="5"/>
<keyword evidence="2 5" id="KW-0808">Transferase</keyword>
<feature type="binding site" evidence="5">
    <location>
        <position position="73"/>
    </location>
    <ligand>
        <name>S-adenosyl-L-methionine</name>
        <dbReference type="ChEBI" id="CHEBI:59789"/>
    </ligand>
</feature>
<dbReference type="SUPFAM" id="SSF75217">
    <property type="entry name" value="alpha/beta knot"/>
    <property type="match status" value="1"/>
</dbReference>
<comment type="similarity">
    <text evidence="4 5">Belongs to the RNA methyltransferase RlmH family.</text>
</comment>
<dbReference type="CDD" id="cd18081">
    <property type="entry name" value="RlmH-like"/>
    <property type="match status" value="1"/>
</dbReference>
<name>A0A1T2KUA5_9GAMM</name>
<evidence type="ECO:0000256" key="3">
    <source>
        <dbReference type="ARBA" id="ARBA00022691"/>
    </source>
</evidence>
<dbReference type="Pfam" id="PF02590">
    <property type="entry name" value="SPOUT_MTase"/>
    <property type="match status" value="1"/>
</dbReference>
<dbReference type="EMBL" id="MPRJ01000041">
    <property type="protein sequence ID" value="OOZ36402.1"/>
    <property type="molecule type" value="Genomic_DNA"/>
</dbReference>
<dbReference type="OrthoDB" id="9806643at2"/>
<organism evidence="6 7">
    <name type="scientific">Solemya velesiana gill symbiont</name>
    <dbReference type="NCBI Taxonomy" id="1918948"/>
    <lineage>
        <taxon>Bacteria</taxon>
        <taxon>Pseudomonadati</taxon>
        <taxon>Pseudomonadota</taxon>
        <taxon>Gammaproteobacteria</taxon>
        <taxon>sulfur-oxidizing symbionts</taxon>
    </lineage>
</organism>
<keyword evidence="1 5" id="KW-0489">Methyltransferase</keyword>
<dbReference type="AlphaFoldDB" id="A0A1T2KUA5"/>
<feature type="binding site" evidence="5">
    <location>
        <begin position="123"/>
        <end position="128"/>
    </location>
    <ligand>
        <name>S-adenosyl-L-methionine</name>
        <dbReference type="ChEBI" id="CHEBI:59789"/>
    </ligand>
</feature>
<dbReference type="InterPro" id="IPR029026">
    <property type="entry name" value="tRNA_m1G_MTases_N"/>
</dbReference>
<dbReference type="RefSeq" id="WP_078487230.1">
    <property type="nucleotide sequence ID" value="NZ_MPRJ01000041.1"/>
</dbReference>
<comment type="caution">
    <text evidence="6">The sequence shown here is derived from an EMBL/GenBank/DDBJ whole genome shotgun (WGS) entry which is preliminary data.</text>
</comment>
<evidence type="ECO:0000313" key="6">
    <source>
        <dbReference type="EMBL" id="OOZ36402.1"/>
    </source>
</evidence>
<evidence type="ECO:0000256" key="2">
    <source>
        <dbReference type="ARBA" id="ARBA00022679"/>
    </source>
</evidence>
<dbReference type="InterPro" id="IPR029028">
    <property type="entry name" value="Alpha/beta_knot_MTases"/>
</dbReference>
<dbReference type="GO" id="GO:0070038">
    <property type="term" value="F:rRNA (pseudouridine-N3-)-methyltransferase activity"/>
    <property type="evidence" value="ECO:0007669"/>
    <property type="project" value="UniProtKB-UniRule"/>
</dbReference>
<comment type="function">
    <text evidence="5">Specifically methylates the pseudouridine at position 1915 (m3Psi1915) in 23S rRNA.</text>
</comment>
<accession>A0A1T2KUA5</accession>
<evidence type="ECO:0000256" key="4">
    <source>
        <dbReference type="ARBA" id="ARBA00038303"/>
    </source>
</evidence>
<dbReference type="PANTHER" id="PTHR33603:SF1">
    <property type="entry name" value="RIBOSOMAL RNA LARGE SUBUNIT METHYLTRANSFERASE H"/>
    <property type="match status" value="1"/>
</dbReference>
<dbReference type="Gene3D" id="3.40.1280.10">
    <property type="match status" value="1"/>
</dbReference>